<sequence length="70" mass="7576">GYTNKARVASVGSLDEAPQLTQRFPARGTPATLEPARYPILFISRLSPASSAADMRRPQSRNLFGLNTSV</sequence>
<evidence type="ECO:0000313" key="2">
    <source>
        <dbReference type="EMBL" id="KHJ81386.1"/>
    </source>
</evidence>
<proteinExistence type="predicted"/>
<gene>
    <name evidence="2" type="ORF">OESDEN_18928</name>
</gene>
<dbReference type="Proteomes" id="UP000053660">
    <property type="component" value="Unassembled WGS sequence"/>
</dbReference>
<accession>A0A0B1SBW3</accession>
<feature type="region of interest" description="Disordered" evidence="1">
    <location>
        <begin position="1"/>
        <end position="31"/>
    </location>
</feature>
<dbReference type="EMBL" id="KN590463">
    <property type="protein sequence ID" value="KHJ81386.1"/>
    <property type="molecule type" value="Genomic_DNA"/>
</dbReference>
<evidence type="ECO:0000313" key="3">
    <source>
        <dbReference type="Proteomes" id="UP000053660"/>
    </source>
</evidence>
<name>A0A0B1SBW3_OESDE</name>
<feature type="non-terminal residue" evidence="2">
    <location>
        <position position="1"/>
    </location>
</feature>
<reference evidence="2 3" key="1">
    <citation type="submission" date="2014-03" db="EMBL/GenBank/DDBJ databases">
        <title>Draft genome of the hookworm Oesophagostomum dentatum.</title>
        <authorList>
            <person name="Mitreva M."/>
        </authorList>
    </citation>
    <scope>NUCLEOTIDE SEQUENCE [LARGE SCALE GENOMIC DNA]</scope>
    <source>
        <strain evidence="2 3">OD-Hann</strain>
    </source>
</reference>
<dbReference type="OrthoDB" id="10366348at2759"/>
<keyword evidence="3" id="KW-1185">Reference proteome</keyword>
<protein>
    <submittedName>
        <fullName evidence="2">Uncharacterized protein</fullName>
    </submittedName>
</protein>
<evidence type="ECO:0000256" key="1">
    <source>
        <dbReference type="SAM" id="MobiDB-lite"/>
    </source>
</evidence>
<dbReference type="AlphaFoldDB" id="A0A0B1SBW3"/>
<organism evidence="2 3">
    <name type="scientific">Oesophagostomum dentatum</name>
    <name type="common">Nodular worm</name>
    <dbReference type="NCBI Taxonomy" id="61180"/>
    <lineage>
        <taxon>Eukaryota</taxon>
        <taxon>Metazoa</taxon>
        <taxon>Ecdysozoa</taxon>
        <taxon>Nematoda</taxon>
        <taxon>Chromadorea</taxon>
        <taxon>Rhabditida</taxon>
        <taxon>Rhabditina</taxon>
        <taxon>Rhabditomorpha</taxon>
        <taxon>Strongyloidea</taxon>
        <taxon>Strongylidae</taxon>
        <taxon>Oesophagostomum</taxon>
    </lineage>
</organism>